<name>A0AAD1S328_PELCU</name>
<reference evidence="2" key="1">
    <citation type="submission" date="2022-03" db="EMBL/GenBank/DDBJ databases">
        <authorList>
            <person name="Alioto T."/>
            <person name="Alioto T."/>
            <person name="Gomez Garrido J."/>
        </authorList>
    </citation>
    <scope>NUCLEOTIDE SEQUENCE</scope>
</reference>
<protein>
    <submittedName>
        <fullName evidence="2">Uncharacterized protein</fullName>
    </submittedName>
</protein>
<evidence type="ECO:0000313" key="3">
    <source>
        <dbReference type="Proteomes" id="UP001295444"/>
    </source>
</evidence>
<proteinExistence type="predicted"/>
<dbReference type="AlphaFoldDB" id="A0AAD1S328"/>
<feature type="region of interest" description="Disordered" evidence="1">
    <location>
        <begin position="1"/>
        <end position="83"/>
    </location>
</feature>
<dbReference type="Proteomes" id="UP001295444">
    <property type="component" value="Chromosome 04"/>
</dbReference>
<keyword evidence="3" id="KW-1185">Reference proteome</keyword>
<sequence>MRAHTAIPLKTRYGAGVTRPRPGAYSSLSRGETAAPPGLRTTAGCPPPLDRRGLSRSPRVTTTDDCRAQTRARPQNTAQRERSKWRIVRNHMGIQRVTCHIMRSPQRQSRLVDLTCP</sequence>
<evidence type="ECO:0000313" key="2">
    <source>
        <dbReference type="EMBL" id="CAH2285390.1"/>
    </source>
</evidence>
<gene>
    <name evidence="2" type="ORF">PECUL_23A039251</name>
</gene>
<evidence type="ECO:0000256" key="1">
    <source>
        <dbReference type="SAM" id="MobiDB-lite"/>
    </source>
</evidence>
<accession>A0AAD1S328</accession>
<dbReference type="EMBL" id="OW240915">
    <property type="protein sequence ID" value="CAH2285390.1"/>
    <property type="molecule type" value="Genomic_DNA"/>
</dbReference>
<organism evidence="2 3">
    <name type="scientific">Pelobates cultripes</name>
    <name type="common">Western spadefoot toad</name>
    <dbReference type="NCBI Taxonomy" id="61616"/>
    <lineage>
        <taxon>Eukaryota</taxon>
        <taxon>Metazoa</taxon>
        <taxon>Chordata</taxon>
        <taxon>Craniata</taxon>
        <taxon>Vertebrata</taxon>
        <taxon>Euteleostomi</taxon>
        <taxon>Amphibia</taxon>
        <taxon>Batrachia</taxon>
        <taxon>Anura</taxon>
        <taxon>Pelobatoidea</taxon>
        <taxon>Pelobatidae</taxon>
        <taxon>Pelobates</taxon>
    </lineage>
</organism>